<feature type="transmembrane region" description="Helical" evidence="10">
    <location>
        <begin position="838"/>
        <end position="860"/>
    </location>
</feature>
<evidence type="ECO:0000313" key="13">
    <source>
        <dbReference type="Proteomes" id="UP000001396"/>
    </source>
</evidence>
<dbReference type="RefSeq" id="XP_020428819.1">
    <property type="nucleotide sequence ID" value="XM_020580232.1"/>
</dbReference>
<evidence type="ECO:0000256" key="8">
    <source>
        <dbReference type="ARBA" id="ARBA00023224"/>
    </source>
</evidence>
<keyword evidence="13" id="KW-1185">Reference proteome</keyword>
<feature type="domain" description="G-protein coupled receptors family 3 profile" evidence="11">
    <location>
        <begin position="793"/>
        <end position="931"/>
    </location>
</feature>
<dbReference type="InterPro" id="IPR011050">
    <property type="entry name" value="Pectin_lyase_fold/virulence"/>
</dbReference>
<evidence type="ECO:0000256" key="5">
    <source>
        <dbReference type="ARBA" id="ARBA00023136"/>
    </source>
</evidence>
<dbReference type="AlphaFoldDB" id="D3BPG9"/>
<keyword evidence="8" id="KW-0807">Transducer</keyword>
<feature type="transmembrane region" description="Helical" evidence="10">
    <location>
        <begin position="886"/>
        <end position="909"/>
    </location>
</feature>
<evidence type="ECO:0000256" key="10">
    <source>
        <dbReference type="SAM" id="Phobius"/>
    </source>
</evidence>
<accession>D3BPG9</accession>
<organism evidence="12 13">
    <name type="scientific">Heterostelium pallidum (strain ATCC 26659 / Pp 5 / PN500)</name>
    <name type="common">Cellular slime mold</name>
    <name type="synonym">Polysphondylium pallidum</name>
    <dbReference type="NCBI Taxonomy" id="670386"/>
    <lineage>
        <taxon>Eukaryota</taxon>
        <taxon>Amoebozoa</taxon>
        <taxon>Evosea</taxon>
        <taxon>Eumycetozoa</taxon>
        <taxon>Dictyostelia</taxon>
        <taxon>Acytosteliales</taxon>
        <taxon>Acytosteliaceae</taxon>
        <taxon>Heterostelium</taxon>
    </lineage>
</organism>
<evidence type="ECO:0000256" key="7">
    <source>
        <dbReference type="ARBA" id="ARBA00023180"/>
    </source>
</evidence>
<dbReference type="PANTHER" id="PTHR10519:SF20">
    <property type="entry name" value="G-PROTEIN COUPLED RECEPTOR 156-RELATED"/>
    <property type="match status" value="1"/>
</dbReference>
<comment type="subcellular location">
    <subcellularLocation>
        <location evidence="1">Membrane</location>
        <topology evidence="1">Multi-pass membrane protein</topology>
    </subcellularLocation>
</comment>
<feature type="region of interest" description="Disordered" evidence="9">
    <location>
        <begin position="1088"/>
        <end position="1136"/>
    </location>
</feature>
<comment type="caution">
    <text evidence="12">The sequence shown here is derived from an EMBL/GenBank/DDBJ whole genome shotgun (WGS) entry which is preliminary data.</text>
</comment>
<dbReference type="PANTHER" id="PTHR10519">
    <property type="entry name" value="GABA-B RECEPTOR"/>
    <property type="match status" value="1"/>
</dbReference>
<keyword evidence="4" id="KW-0297">G-protein coupled receptor</keyword>
<evidence type="ECO:0000259" key="11">
    <source>
        <dbReference type="PROSITE" id="PS50259"/>
    </source>
</evidence>
<feature type="transmembrane region" description="Helical" evidence="10">
    <location>
        <begin position="796"/>
        <end position="817"/>
    </location>
</feature>
<evidence type="ECO:0000313" key="12">
    <source>
        <dbReference type="EMBL" id="EFA76687.1"/>
    </source>
</evidence>
<gene>
    <name evidence="12" type="ORF">PPL_09437</name>
</gene>
<dbReference type="Pfam" id="PF00003">
    <property type="entry name" value="7tm_3"/>
    <property type="match status" value="1"/>
</dbReference>
<proteinExistence type="predicted"/>
<dbReference type="InterPro" id="IPR017978">
    <property type="entry name" value="GPCR_3_C"/>
</dbReference>
<keyword evidence="5 10" id="KW-0472">Membrane</keyword>
<dbReference type="InParanoid" id="D3BPG9"/>
<keyword evidence="2 10" id="KW-0812">Transmembrane</keyword>
<dbReference type="GO" id="GO:0038039">
    <property type="term" value="C:G protein-coupled receptor heterodimeric complex"/>
    <property type="evidence" value="ECO:0007669"/>
    <property type="project" value="TreeGrafter"/>
</dbReference>
<dbReference type="SUPFAM" id="SSF51126">
    <property type="entry name" value="Pectin lyase-like"/>
    <property type="match status" value="1"/>
</dbReference>
<dbReference type="GeneID" id="31364912"/>
<keyword evidence="7" id="KW-0325">Glycoprotein</keyword>
<dbReference type="GO" id="GO:0007214">
    <property type="term" value="P:gamma-aminobutyric acid signaling pathway"/>
    <property type="evidence" value="ECO:0007669"/>
    <property type="project" value="TreeGrafter"/>
</dbReference>
<dbReference type="Proteomes" id="UP000001396">
    <property type="component" value="Unassembled WGS sequence"/>
</dbReference>
<feature type="transmembrane region" description="Helical" evidence="10">
    <location>
        <begin position="766"/>
        <end position="784"/>
    </location>
</feature>
<feature type="transmembrane region" description="Helical" evidence="10">
    <location>
        <begin position="732"/>
        <end position="754"/>
    </location>
</feature>
<dbReference type="OMA" id="PGTFYES"/>
<keyword evidence="3 10" id="KW-1133">Transmembrane helix</keyword>
<evidence type="ECO:0000256" key="1">
    <source>
        <dbReference type="ARBA" id="ARBA00004141"/>
    </source>
</evidence>
<feature type="region of interest" description="Disordered" evidence="9">
    <location>
        <begin position="986"/>
        <end position="1046"/>
    </location>
</feature>
<feature type="compositionally biased region" description="Low complexity" evidence="9">
    <location>
        <begin position="1032"/>
        <end position="1044"/>
    </location>
</feature>
<dbReference type="GO" id="GO:0004965">
    <property type="term" value="F:G protein-coupled GABA receptor activity"/>
    <property type="evidence" value="ECO:0007669"/>
    <property type="project" value="InterPro"/>
</dbReference>
<feature type="compositionally biased region" description="Polar residues" evidence="9">
    <location>
        <begin position="1119"/>
        <end position="1136"/>
    </location>
</feature>
<protein>
    <submittedName>
        <fullName evidence="12">G-protein-coupled receptor family 3 protein</fullName>
    </submittedName>
</protein>
<dbReference type="STRING" id="670386.D3BPG9"/>
<evidence type="ECO:0000256" key="4">
    <source>
        <dbReference type="ARBA" id="ARBA00023040"/>
    </source>
</evidence>
<evidence type="ECO:0000256" key="3">
    <source>
        <dbReference type="ARBA" id="ARBA00022989"/>
    </source>
</evidence>
<evidence type="ECO:0000256" key="9">
    <source>
        <dbReference type="SAM" id="MobiDB-lite"/>
    </source>
</evidence>
<dbReference type="PROSITE" id="PS50259">
    <property type="entry name" value="G_PROTEIN_RECEP_F3_4"/>
    <property type="match status" value="1"/>
</dbReference>
<feature type="compositionally biased region" description="Low complexity" evidence="9">
    <location>
        <begin position="1106"/>
        <end position="1118"/>
    </location>
</feature>
<evidence type="ECO:0000256" key="6">
    <source>
        <dbReference type="ARBA" id="ARBA00023170"/>
    </source>
</evidence>
<dbReference type="EMBL" id="ADBJ01000044">
    <property type="protein sequence ID" value="EFA76687.1"/>
    <property type="molecule type" value="Genomic_DNA"/>
</dbReference>
<keyword evidence="6 12" id="KW-0675">Receptor</keyword>
<feature type="compositionally biased region" description="Low complexity" evidence="9">
    <location>
        <begin position="999"/>
        <end position="1017"/>
    </location>
</feature>
<feature type="compositionally biased region" description="Polar residues" evidence="9">
    <location>
        <begin position="1092"/>
        <end position="1105"/>
    </location>
</feature>
<reference evidence="12 13" key="1">
    <citation type="journal article" date="2011" name="Genome Res.">
        <title>Phylogeny-wide analysis of social amoeba genomes highlights ancient origins for complex intercellular communication.</title>
        <authorList>
            <person name="Heidel A.J."/>
            <person name="Lawal H.M."/>
            <person name="Felder M."/>
            <person name="Schilde C."/>
            <person name="Helps N.R."/>
            <person name="Tunggal B."/>
            <person name="Rivero F."/>
            <person name="John U."/>
            <person name="Schleicher M."/>
            <person name="Eichinger L."/>
            <person name="Platzer M."/>
            <person name="Noegel A.A."/>
            <person name="Schaap P."/>
            <person name="Gloeckner G."/>
        </authorList>
    </citation>
    <scope>NUCLEOTIDE SEQUENCE [LARGE SCALE GENOMIC DNA]</scope>
    <source>
        <strain evidence="13">ATCC 26659 / Pp 5 / PN500</strain>
    </source>
</reference>
<name>D3BPG9_HETP5</name>
<dbReference type="InterPro" id="IPR002455">
    <property type="entry name" value="GPCR3_GABA-B"/>
</dbReference>
<sequence length="1151" mass="128673">MINHTITKQKIDYLYLSILEAKPEKHKHIVNDTLTSIYISPDGKDDSDCGAIGRPCFTIFKGDSKIRIGSNYVFYLLPGYYDYSNTTLYNLSDVNFTMIGVAGPKQTKIKLSSGGRFVVVVRSVFNCIGITFLNSFTPRSYNSFNTAPNFRNVYSRRAGVELTDFKLTIAPFKIRNSNATLINIYSFNNSIENFLASRKSEVAIINSTFQLNDHDSLFEANYCKFTIYQSKIFSNDISVLVSSNFSEINIISTSIYYNKCEQGFFFNTSAVTIYNCIISENVSIFGQLILATSYMNMANVIIKKNIGLGVTSILFHNFDSASNETIFSENISPVGSVIVNEARSFTILNTLFTGQTPIDTTSISIYGNGELFALNSVFHNLTGTCVTSDSQSIIVFSDVSFLKVQGKIVQSFGKGEVFFGSCIFEENTAFDHLIYLSNKVSAYCFNSRIISNKCASFFEINFESSLRGVNMIALNNFFQDALITGSNSFGISLQYSSFINNLGVYKGVIFQIDQSGSINITDSLFYGNKSPFGTFIYFRKIATRGWTECNNNFMRNTFNTNTASSSGALVYFEYNVTCPFICEECFESHNVATFGDLVNSEYWNFTVLAPNHTNTPQNFQVVITALDAFGNRVLGRNDVSFLVDEQCPNVNLTGIKTTILNSNGISIMYNLQLSGEPGTSCVLNFTSDPPSKTGPVYVNLTLDICTDDHKVVSYQSQLYCLKKGGISDIVKLIITSLMVVEFIIVIIAMIITIIYRNNRLIVHSNIIFLLTVLVGCLLLLGSIITSEITADITCILRNIIIPAGLFITSLSVIAKQIRLWSIRRQLNFQKKTLMKTSYFFKCFGILSIVPAIIISLNAIVSPLKPTDIINLNNHSVTHVCTSQHGVIYVIINLVYLVLLLLVSCVLIFLSRDYRSSPGTFNEPTYIAILIYNYLLLKQAVVLSMMKFIEEQEQQLDRNRDILMFYELYGNDEGKLNFANHNIFTPDTPSPSIQHGSGHINPPNDNNNLHNNNSIIINQYNKNISHGLPSPPNKSTSDSPSSIPSDTIQRVTNNHINNNNNNNHINHRNSIKDLDAIYGSMAFNNEEPMDSPFTKSLKSKFSASPDNLNTTNNNNNNNNETIPQRTSVSTPNSPVSNFRRTFALTKKKKNKK</sequence>
<evidence type="ECO:0000256" key="2">
    <source>
        <dbReference type="ARBA" id="ARBA00022692"/>
    </source>
</evidence>